<evidence type="ECO:0000256" key="1">
    <source>
        <dbReference type="SAM" id="SignalP"/>
    </source>
</evidence>
<gene>
    <name evidence="2" type="ORF">OHB35_06905</name>
</gene>
<organism evidence="2 3">
    <name type="scientific">Streptomyces phaeochromogenes</name>
    <dbReference type="NCBI Taxonomy" id="1923"/>
    <lineage>
        <taxon>Bacteria</taxon>
        <taxon>Bacillati</taxon>
        <taxon>Actinomycetota</taxon>
        <taxon>Actinomycetes</taxon>
        <taxon>Kitasatosporales</taxon>
        <taxon>Streptomycetaceae</taxon>
        <taxon>Streptomyces</taxon>
        <taxon>Streptomyces phaeochromogenes group</taxon>
    </lineage>
</organism>
<feature type="signal peptide" evidence="1">
    <location>
        <begin position="1"/>
        <end position="37"/>
    </location>
</feature>
<keyword evidence="1" id="KW-0732">Signal</keyword>
<evidence type="ECO:0000313" key="2">
    <source>
        <dbReference type="EMBL" id="WSD12981.1"/>
    </source>
</evidence>
<dbReference type="GeneID" id="93934154"/>
<proteinExistence type="predicted"/>
<reference evidence="2 3" key="1">
    <citation type="submission" date="2022-10" db="EMBL/GenBank/DDBJ databases">
        <title>The complete genomes of actinobacterial strains from the NBC collection.</title>
        <authorList>
            <person name="Joergensen T.S."/>
            <person name="Alvarez Arevalo M."/>
            <person name="Sterndorff E.B."/>
            <person name="Faurdal D."/>
            <person name="Vuksanovic O."/>
            <person name="Mourched A.-S."/>
            <person name="Charusanti P."/>
            <person name="Shaw S."/>
            <person name="Blin K."/>
            <person name="Weber T."/>
        </authorList>
    </citation>
    <scope>NUCLEOTIDE SEQUENCE [LARGE SCALE GENOMIC DNA]</scope>
    <source>
        <strain evidence="2 3">NBC 01752</strain>
    </source>
</reference>
<feature type="chain" id="PRO_5046409598" evidence="1">
    <location>
        <begin position="38"/>
        <end position="156"/>
    </location>
</feature>
<sequence length="156" mass="16331">MFRTGTTVTRPTKRVALALGCAAVLGLGLASTAPASAAPAVDPNDRYTAEEIHTFLGDFYGDHGPGDFARKYGISEHLKEKVAQSEGVDVLLCAQNEPRSIDIGPVSTAQSAGVGYATVTTHWGDQGQDTATFTAYVGLDATRPIQLQDTDCEATG</sequence>
<protein>
    <submittedName>
        <fullName evidence="2">Uncharacterized protein</fullName>
    </submittedName>
</protein>
<accession>A0ABZ1H6I2</accession>
<dbReference type="RefSeq" id="WP_326727236.1">
    <property type="nucleotide sequence ID" value="NZ_CP108134.1"/>
</dbReference>
<keyword evidence="3" id="KW-1185">Reference proteome</keyword>
<dbReference type="Proteomes" id="UP001340816">
    <property type="component" value="Chromosome"/>
</dbReference>
<name>A0ABZ1H6I2_STRPH</name>
<evidence type="ECO:0000313" key="3">
    <source>
        <dbReference type="Proteomes" id="UP001340816"/>
    </source>
</evidence>
<dbReference type="EMBL" id="CP109135">
    <property type="protein sequence ID" value="WSD12981.1"/>
    <property type="molecule type" value="Genomic_DNA"/>
</dbReference>